<evidence type="ECO:0000313" key="14">
    <source>
        <dbReference type="EMBL" id="KLV07008.1"/>
    </source>
</evidence>
<comment type="function">
    <text evidence="2 11">Synthesizes alpha-1,4-glucan chains using ADP-glucose.</text>
</comment>
<dbReference type="InterPro" id="IPR011835">
    <property type="entry name" value="GS/SS"/>
</dbReference>
<keyword evidence="15" id="KW-1185">Reference proteome</keyword>
<dbReference type="Pfam" id="PF00534">
    <property type="entry name" value="Glycos_transf_1"/>
    <property type="match status" value="1"/>
</dbReference>
<dbReference type="InterPro" id="IPR013534">
    <property type="entry name" value="Starch_synth_cat_dom"/>
</dbReference>
<dbReference type="RefSeq" id="WP_047878278.1">
    <property type="nucleotide sequence ID" value="NZ_LDOT01000007.1"/>
</dbReference>
<feature type="domain" description="Starch synthase catalytic" evidence="13">
    <location>
        <begin position="13"/>
        <end position="251"/>
    </location>
</feature>
<keyword evidence="7 11" id="KW-0328">Glycosyltransferase</keyword>
<comment type="pathway">
    <text evidence="3 11">Glycan biosynthesis; glycogen biosynthesis.</text>
</comment>
<comment type="similarity">
    <text evidence="4 11">Belongs to the glycosyltransferase 1 family. Bacterial/plant glycogen synthase subfamily.</text>
</comment>
<dbReference type="EC" id="2.4.1.21" evidence="5 11"/>
<evidence type="ECO:0000313" key="15">
    <source>
        <dbReference type="Proteomes" id="UP000036097"/>
    </source>
</evidence>
<evidence type="ECO:0000256" key="6">
    <source>
        <dbReference type="ARBA" id="ARBA00019935"/>
    </source>
</evidence>
<dbReference type="NCBIfam" id="NF001903">
    <property type="entry name" value="PRK00654.2-2"/>
    <property type="match status" value="1"/>
</dbReference>
<reference evidence="14 15" key="1">
    <citation type="submission" date="2015-05" db="EMBL/GenBank/DDBJ databases">
        <title>Photobacterium galathea sp. nov.</title>
        <authorList>
            <person name="Machado H."/>
            <person name="Gram L."/>
        </authorList>
    </citation>
    <scope>NUCLEOTIDE SEQUENCE [LARGE SCALE GENOMIC DNA]</scope>
    <source>
        <strain evidence="14 15">CGMCC 1.12159</strain>
    </source>
</reference>
<dbReference type="PANTHER" id="PTHR45825:SF11">
    <property type="entry name" value="ALPHA AMYLASE DOMAIN-CONTAINING PROTEIN"/>
    <property type="match status" value="1"/>
</dbReference>
<keyword evidence="9 11" id="KW-0320">Glycogen biosynthesis</keyword>
<organism evidence="14 15">
    <name type="scientific">Photobacterium aquae</name>
    <dbReference type="NCBI Taxonomy" id="1195763"/>
    <lineage>
        <taxon>Bacteria</taxon>
        <taxon>Pseudomonadati</taxon>
        <taxon>Pseudomonadota</taxon>
        <taxon>Gammaproteobacteria</taxon>
        <taxon>Vibrionales</taxon>
        <taxon>Vibrionaceae</taxon>
        <taxon>Photobacterium</taxon>
    </lineage>
</organism>
<dbReference type="OrthoDB" id="9808590at2"/>
<protein>
    <recommendedName>
        <fullName evidence="6 11">Glycogen synthase</fullName>
        <ecNumber evidence="5 11">2.4.1.21</ecNumber>
    </recommendedName>
    <alternativeName>
        <fullName evidence="10 11">Starch [bacterial glycogen] synthase</fullName>
    </alternativeName>
</protein>
<evidence type="ECO:0000256" key="4">
    <source>
        <dbReference type="ARBA" id="ARBA00010281"/>
    </source>
</evidence>
<evidence type="ECO:0000256" key="1">
    <source>
        <dbReference type="ARBA" id="ARBA00001478"/>
    </source>
</evidence>
<evidence type="ECO:0000256" key="7">
    <source>
        <dbReference type="ARBA" id="ARBA00022676"/>
    </source>
</evidence>
<dbReference type="EMBL" id="LDOT01000007">
    <property type="protein sequence ID" value="KLV07008.1"/>
    <property type="molecule type" value="Genomic_DNA"/>
</dbReference>
<dbReference type="UniPathway" id="UPA00164"/>
<dbReference type="SUPFAM" id="SSF53756">
    <property type="entry name" value="UDP-Glycosyltransferase/glycogen phosphorylase"/>
    <property type="match status" value="1"/>
</dbReference>
<dbReference type="STRING" id="1195763.ABT56_07635"/>
<evidence type="ECO:0000256" key="8">
    <source>
        <dbReference type="ARBA" id="ARBA00022679"/>
    </source>
</evidence>
<dbReference type="GO" id="GO:0005978">
    <property type="term" value="P:glycogen biosynthetic process"/>
    <property type="evidence" value="ECO:0007669"/>
    <property type="project" value="UniProtKB-UniRule"/>
</dbReference>
<dbReference type="GO" id="GO:0004373">
    <property type="term" value="F:alpha-1,4-glucan glucosyltransferase (UDP-glucose donor) activity"/>
    <property type="evidence" value="ECO:0007669"/>
    <property type="project" value="InterPro"/>
</dbReference>
<evidence type="ECO:0000256" key="11">
    <source>
        <dbReference type="HAMAP-Rule" id="MF_00484"/>
    </source>
</evidence>
<name>A0A0J1H5L4_9GAMM</name>
<evidence type="ECO:0000256" key="5">
    <source>
        <dbReference type="ARBA" id="ARBA00012588"/>
    </source>
</evidence>
<evidence type="ECO:0000256" key="9">
    <source>
        <dbReference type="ARBA" id="ARBA00023056"/>
    </source>
</evidence>
<evidence type="ECO:0000256" key="10">
    <source>
        <dbReference type="ARBA" id="ARBA00031722"/>
    </source>
</evidence>
<dbReference type="Proteomes" id="UP000036097">
    <property type="component" value="Unassembled WGS sequence"/>
</dbReference>
<accession>A0A0J1H5L4</accession>
<dbReference type="Pfam" id="PF08323">
    <property type="entry name" value="Glyco_transf_5"/>
    <property type="match status" value="1"/>
</dbReference>
<evidence type="ECO:0000256" key="2">
    <source>
        <dbReference type="ARBA" id="ARBA00002764"/>
    </source>
</evidence>
<keyword evidence="8 11" id="KW-0808">Transferase</keyword>
<dbReference type="PATRIC" id="fig|1195763.3.peg.1633"/>
<comment type="caution">
    <text evidence="14">The sequence shown here is derived from an EMBL/GenBank/DDBJ whole genome shotgun (WGS) entry which is preliminary data.</text>
</comment>
<gene>
    <name evidence="11" type="primary">glgA</name>
    <name evidence="14" type="ORF">ABT56_07635</name>
</gene>
<dbReference type="HAMAP" id="MF_00484">
    <property type="entry name" value="Glycogen_synth"/>
    <property type="match status" value="1"/>
</dbReference>
<dbReference type="PANTHER" id="PTHR45825">
    <property type="entry name" value="GRANULE-BOUND STARCH SYNTHASE 1, CHLOROPLASTIC/AMYLOPLASTIC"/>
    <property type="match status" value="1"/>
</dbReference>
<sequence length="509" mass="56474">MVTKKKSTSNPLKILFVASEVDGLVKTGGLADVAKSLPAALKAQGHDVRIVVPFYRQIKESAESVQLLETTLCVETQPKSVDYRVHQLHSGDVTVYSVDAPVYFDRPALYAEENVGYQDNGERFAFFSAAALDLCEKVAFQPDVVHCNDWHTGLVPFLLRTRYANSAFFAEAKSVITIHNAVFKGVFNYDQYSLIPELIQRRYLQLEQDHSHISMLKAGVAYADKVNAVSPNYAAELLTELGSHGMAADFQQRAADLYGIVNGCDYGDWNPETDPYIKQNFKASKVSLARGKKACKRDLQQQVGLPVVDVPVYGMVCRLTEQKGIHYLLPILRDFLVNNVQVVILGSGDPVLAKSLRDVSEEYAEKLAFVEGYNNPLAHSVEAGSDFFLMPSEFEPCGLNQIYSLAYGTLPIVRAVGGLVDTVIDYDQTPQVATGFIFKAPTPEALLIKLQRSLLLYCQNPQEIKRLQQNAMASRFEWQDVAEQYVRMYNGEEDTALGKVSANQAALSS</sequence>
<proteinExistence type="inferred from homology"/>
<feature type="domain" description="Glycosyl transferase family 1" evidence="12">
    <location>
        <begin position="305"/>
        <end position="455"/>
    </location>
</feature>
<feature type="binding site" evidence="11">
    <location>
        <position position="26"/>
    </location>
    <ligand>
        <name>ADP-alpha-D-glucose</name>
        <dbReference type="ChEBI" id="CHEBI:57498"/>
    </ligand>
</feature>
<evidence type="ECO:0000259" key="13">
    <source>
        <dbReference type="Pfam" id="PF08323"/>
    </source>
</evidence>
<dbReference type="Gene3D" id="3.40.50.2000">
    <property type="entry name" value="Glycogen Phosphorylase B"/>
    <property type="match status" value="2"/>
</dbReference>
<evidence type="ECO:0000256" key="3">
    <source>
        <dbReference type="ARBA" id="ARBA00004964"/>
    </source>
</evidence>
<comment type="catalytic activity">
    <reaction evidence="1 11">
        <text>[(1-&gt;4)-alpha-D-glucosyl](n) + ADP-alpha-D-glucose = [(1-&gt;4)-alpha-D-glucosyl](n+1) + ADP + H(+)</text>
        <dbReference type="Rhea" id="RHEA:18189"/>
        <dbReference type="Rhea" id="RHEA-COMP:9584"/>
        <dbReference type="Rhea" id="RHEA-COMP:9587"/>
        <dbReference type="ChEBI" id="CHEBI:15378"/>
        <dbReference type="ChEBI" id="CHEBI:15444"/>
        <dbReference type="ChEBI" id="CHEBI:57498"/>
        <dbReference type="ChEBI" id="CHEBI:456216"/>
        <dbReference type="EC" id="2.4.1.21"/>
    </reaction>
</comment>
<dbReference type="GO" id="GO:0009011">
    <property type="term" value="F:alpha-1,4-glucan glucosyltransferase (ADP-glucose donor) activity"/>
    <property type="evidence" value="ECO:0007669"/>
    <property type="project" value="UniProtKB-UniRule"/>
</dbReference>
<dbReference type="AlphaFoldDB" id="A0A0J1H5L4"/>
<dbReference type="NCBIfam" id="TIGR02095">
    <property type="entry name" value="glgA"/>
    <property type="match status" value="1"/>
</dbReference>
<dbReference type="CDD" id="cd03791">
    <property type="entry name" value="GT5_Glycogen_synthase_DULL1-like"/>
    <property type="match status" value="1"/>
</dbReference>
<dbReference type="InterPro" id="IPR001296">
    <property type="entry name" value="Glyco_trans_1"/>
</dbReference>
<evidence type="ECO:0000259" key="12">
    <source>
        <dbReference type="Pfam" id="PF00534"/>
    </source>
</evidence>
<dbReference type="GO" id="GO:0005829">
    <property type="term" value="C:cytosol"/>
    <property type="evidence" value="ECO:0007669"/>
    <property type="project" value="TreeGrafter"/>
</dbReference>